<evidence type="ECO:0000256" key="7">
    <source>
        <dbReference type="SAM" id="Phobius"/>
    </source>
</evidence>
<proteinExistence type="inferred from homology"/>
<evidence type="ECO:0000313" key="8">
    <source>
        <dbReference type="EMBL" id="KAH9321412.1"/>
    </source>
</evidence>
<gene>
    <name evidence="8" type="ORF">KI387_016051</name>
</gene>
<evidence type="ECO:0000256" key="2">
    <source>
        <dbReference type="ARBA" id="ARBA00008803"/>
    </source>
</evidence>
<keyword evidence="3 7" id="KW-0812">Transmembrane</keyword>
<name>A0AA38LHP6_TAXCH</name>
<comment type="caution">
    <text evidence="8">The sequence shown here is derived from an EMBL/GenBank/DDBJ whole genome shotgun (WGS) entry which is preliminary data.</text>
</comment>
<reference evidence="8 9" key="1">
    <citation type="journal article" date="2021" name="Nat. Plants">
        <title>The Taxus genome provides insights into paclitaxel biosynthesis.</title>
        <authorList>
            <person name="Xiong X."/>
            <person name="Gou J."/>
            <person name="Liao Q."/>
            <person name="Li Y."/>
            <person name="Zhou Q."/>
            <person name="Bi G."/>
            <person name="Li C."/>
            <person name="Du R."/>
            <person name="Wang X."/>
            <person name="Sun T."/>
            <person name="Guo L."/>
            <person name="Liang H."/>
            <person name="Lu P."/>
            <person name="Wu Y."/>
            <person name="Zhang Z."/>
            <person name="Ro D.K."/>
            <person name="Shang Y."/>
            <person name="Huang S."/>
            <person name="Yan J."/>
        </authorList>
    </citation>
    <scope>NUCLEOTIDE SEQUENCE [LARGE SCALE GENOMIC DNA]</scope>
    <source>
        <strain evidence="8">Ta-2019</strain>
    </source>
</reference>
<feature type="compositionally biased region" description="Basic residues" evidence="6">
    <location>
        <begin position="33"/>
        <end position="43"/>
    </location>
</feature>
<dbReference type="PANTHER" id="PTHR13317">
    <property type="entry name" value="TRANSMEMBRANE ANTERIOR POSTERIOR TRANSFORMATION PROTEIN 1 HOMOLOG"/>
    <property type="match status" value="1"/>
</dbReference>
<keyword evidence="5 7" id="KW-0472">Membrane</keyword>
<feature type="transmembrane region" description="Helical" evidence="7">
    <location>
        <begin position="528"/>
        <end position="549"/>
    </location>
</feature>
<accession>A0AA38LHP6</accession>
<dbReference type="EMBL" id="JAHRHJ020000003">
    <property type="protein sequence ID" value="KAH9321412.1"/>
    <property type="molecule type" value="Genomic_DNA"/>
</dbReference>
<evidence type="ECO:0008006" key="10">
    <source>
        <dbReference type="Google" id="ProtNLM"/>
    </source>
</evidence>
<dbReference type="InterPro" id="IPR008010">
    <property type="entry name" value="Tatp1"/>
</dbReference>
<feature type="non-terminal residue" evidence="8">
    <location>
        <position position="1"/>
    </location>
</feature>
<evidence type="ECO:0000256" key="6">
    <source>
        <dbReference type="SAM" id="MobiDB-lite"/>
    </source>
</evidence>
<dbReference type="OMA" id="CKQTINS"/>
<evidence type="ECO:0000256" key="4">
    <source>
        <dbReference type="ARBA" id="ARBA00022989"/>
    </source>
</evidence>
<keyword evidence="9" id="KW-1185">Reference proteome</keyword>
<protein>
    <recommendedName>
        <fullName evidence="10">Protein POLLEN DEFECTIVE IN GUIDANCE 1</fullName>
    </recommendedName>
</protein>
<dbReference type="PANTHER" id="PTHR13317:SF4">
    <property type="entry name" value="TRANSMEMBRANE ANTERIOR POSTERIOR TRANSFORMATION PROTEIN 1 HOMOLOG"/>
    <property type="match status" value="1"/>
</dbReference>
<comment type="similarity">
    <text evidence="2">Belongs to the TAPT1 family.</text>
</comment>
<evidence type="ECO:0000256" key="5">
    <source>
        <dbReference type="ARBA" id="ARBA00023136"/>
    </source>
</evidence>
<organism evidence="8 9">
    <name type="scientific">Taxus chinensis</name>
    <name type="common">Chinese yew</name>
    <name type="synonym">Taxus wallichiana var. chinensis</name>
    <dbReference type="NCBI Taxonomy" id="29808"/>
    <lineage>
        <taxon>Eukaryota</taxon>
        <taxon>Viridiplantae</taxon>
        <taxon>Streptophyta</taxon>
        <taxon>Embryophyta</taxon>
        <taxon>Tracheophyta</taxon>
        <taxon>Spermatophyta</taxon>
        <taxon>Pinopsida</taxon>
        <taxon>Pinidae</taxon>
        <taxon>Conifers II</taxon>
        <taxon>Cupressales</taxon>
        <taxon>Taxaceae</taxon>
        <taxon>Taxus</taxon>
    </lineage>
</organism>
<evidence type="ECO:0000256" key="3">
    <source>
        <dbReference type="ARBA" id="ARBA00022692"/>
    </source>
</evidence>
<dbReference type="Pfam" id="PF05346">
    <property type="entry name" value="DUF747"/>
    <property type="match status" value="1"/>
</dbReference>
<dbReference type="Proteomes" id="UP000824469">
    <property type="component" value="Unassembled WGS sequence"/>
</dbReference>
<dbReference type="GO" id="GO:0005789">
    <property type="term" value="C:endoplasmic reticulum membrane"/>
    <property type="evidence" value="ECO:0007669"/>
    <property type="project" value="TreeGrafter"/>
</dbReference>
<keyword evidence="4 7" id="KW-1133">Transmembrane helix</keyword>
<evidence type="ECO:0000313" key="9">
    <source>
        <dbReference type="Proteomes" id="UP000824469"/>
    </source>
</evidence>
<sequence length="558" mass="62431">MAFRRKLSFDLLRYDSSGIEHIANGDAPAAKSPGRRRRHKKKSATLASATLDNGQIYSKDQLHLAKSPLSSSSLRKCATLDIGSLAELSLIAHQESTVSEEAEMANGAILFDRNNNKHALTGSNGIMHIDRVDSGDSAGRDLICSEGADGSCLITHSIVEDVSDTCNLGFSDQSECNLGVLDRGSPAELRQRNVKISVVEENAVEVVQVEKEMSPIVLQEEQPEKKDYHESPQSLDWERLMAETSDYPSRVEMSPLGYFLGEINGGNSLRSTTSVGNDKKRQRVYNTMFHVPWRCELLIDVGFFVCLDSFLSLLTIMPARILVFFWRCWNVRQLQIPLADELSDFGCLVVLICGVALLQITAQAITLSAAIISHNNALMALLISNNFAEIKSNVFKRVSEENLHKMAYYDTVERFHIMAHIIFVLAQNILEAESQWFWSFVTNSCLIWGCEVLVDVIKHAFLAKFNEIKPAAYSEFLEALCKQTINSQSHEVHKTLTFVPLAPACVVIRILTPIYAARLPSGPVWWRWFWVAMLFSVTYLMLVSLKLMVGLGLQTHAR</sequence>
<feature type="transmembrane region" description="Helical" evidence="7">
    <location>
        <begin position="496"/>
        <end position="516"/>
    </location>
</feature>
<feature type="transmembrane region" description="Helical" evidence="7">
    <location>
        <begin position="297"/>
        <end position="325"/>
    </location>
</feature>
<dbReference type="AlphaFoldDB" id="A0AA38LHP6"/>
<comment type="subcellular location">
    <subcellularLocation>
        <location evidence="1">Membrane</location>
        <topology evidence="1">Multi-pass membrane protein</topology>
    </subcellularLocation>
</comment>
<feature type="transmembrane region" description="Helical" evidence="7">
    <location>
        <begin position="345"/>
        <end position="372"/>
    </location>
</feature>
<evidence type="ECO:0000256" key="1">
    <source>
        <dbReference type="ARBA" id="ARBA00004141"/>
    </source>
</evidence>
<feature type="region of interest" description="Disordered" evidence="6">
    <location>
        <begin position="23"/>
        <end position="45"/>
    </location>
</feature>